<accession>A0ABP7AU79</accession>
<evidence type="ECO:0008006" key="4">
    <source>
        <dbReference type="Google" id="ProtNLM"/>
    </source>
</evidence>
<dbReference type="Gene3D" id="1.10.260.40">
    <property type="entry name" value="lambda repressor-like DNA-binding domains"/>
    <property type="match status" value="1"/>
</dbReference>
<evidence type="ECO:0000313" key="2">
    <source>
        <dbReference type="EMBL" id="GAA3640763.1"/>
    </source>
</evidence>
<dbReference type="Proteomes" id="UP001501697">
    <property type="component" value="Unassembled WGS sequence"/>
</dbReference>
<feature type="region of interest" description="Disordered" evidence="1">
    <location>
        <begin position="1"/>
        <end position="25"/>
    </location>
</feature>
<gene>
    <name evidence="2" type="ORF">GCM10022200_25570</name>
</gene>
<proteinExistence type="predicted"/>
<reference evidence="3" key="1">
    <citation type="journal article" date="2019" name="Int. J. Syst. Evol. Microbiol.">
        <title>The Global Catalogue of Microorganisms (GCM) 10K type strain sequencing project: providing services to taxonomists for standard genome sequencing and annotation.</title>
        <authorList>
            <consortium name="The Broad Institute Genomics Platform"/>
            <consortium name="The Broad Institute Genome Sequencing Center for Infectious Disease"/>
            <person name="Wu L."/>
            <person name="Ma J."/>
        </authorList>
    </citation>
    <scope>NUCLEOTIDE SEQUENCE [LARGE SCALE GENOMIC DNA]</scope>
    <source>
        <strain evidence="3">JCM 16544</strain>
    </source>
</reference>
<dbReference type="InterPro" id="IPR010982">
    <property type="entry name" value="Lambda_DNA-bd_dom_sf"/>
</dbReference>
<dbReference type="EMBL" id="BAAAYU010000005">
    <property type="protein sequence ID" value="GAA3640763.1"/>
    <property type="molecule type" value="Genomic_DNA"/>
</dbReference>
<comment type="caution">
    <text evidence="2">The sequence shown here is derived from an EMBL/GenBank/DDBJ whole genome shotgun (WGS) entry which is preliminary data.</text>
</comment>
<sequence>MPNGVPSLPEAKDGQQNMTEDESKMAADELAKRLRLLLDVSIAETGEEPTYSQIMAFLQTRGVSLSRSRWTYMVNGHRFVQDRALFEALAEYFEVEPAFLAGGADAPMPAKVAAQLDLVRSMRVAKVKSYAARTLGDISPEALQAITRFLDNESNEGTTARGSRTVITADGSGGK</sequence>
<protein>
    <recommendedName>
        <fullName evidence="4">XRE family transcriptional regulator</fullName>
    </recommendedName>
</protein>
<organism evidence="2 3">
    <name type="scientific">Microbacterium awajiense</name>
    <dbReference type="NCBI Taxonomy" id="415214"/>
    <lineage>
        <taxon>Bacteria</taxon>
        <taxon>Bacillati</taxon>
        <taxon>Actinomycetota</taxon>
        <taxon>Actinomycetes</taxon>
        <taxon>Micrococcales</taxon>
        <taxon>Microbacteriaceae</taxon>
        <taxon>Microbacterium</taxon>
    </lineage>
</organism>
<evidence type="ECO:0000256" key="1">
    <source>
        <dbReference type="SAM" id="MobiDB-lite"/>
    </source>
</evidence>
<evidence type="ECO:0000313" key="3">
    <source>
        <dbReference type="Proteomes" id="UP001501697"/>
    </source>
</evidence>
<keyword evidence="3" id="KW-1185">Reference proteome</keyword>
<name>A0ABP7AU79_9MICO</name>